<feature type="non-terminal residue" evidence="2">
    <location>
        <position position="1"/>
    </location>
</feature>
<comment type="caution">
    <text evidence="2">The sequence shown here is derived from an EMBL/GenBank/DDBJ whole genome shotgun (WGS) entry which is preliminary data.</text>
</comment>
<name>S8CZC0_9LAMI</name>
<protein>
    <submittedName>
        <fullName evidence="2">Uncharacterized protein</fullName>
    </submittedName>
</protein>
<proteinExistence type="predicted"/>
<dbReference type="PANTHER" id="PTHR36383">
    <property type="entry name" value="OS09G0529350 PROTEIN"/>
    <property type="match status" value="1"/>
</dbReference>
<evidence type="ECO:0000313" key="2">
    <source>
        <dbReference type="EMBL" id="EPS70416.1"/>
    </source>
</evidence>
<sequence>VVWGMVEELLQKEENEGLLTCLQEASDRLHAARTNLRLLQSRAAEIAEFQKEISQAKAKLREAEQQLLEDDGQTQTTTTTTTKESSLSLPNGDAAAAAKKAERLESAKAASISAIVGTLAQLPFSLTDHVSHSQLIISLLAATVSSALFGVTFRYAVRRTDLDNVHLKLGTSAAFGFAKGLGGLDGSSNEALDAAVGVFESLSIFAFAGVALDLCMKLGIVSPFP</sequence>
<gene>
    <name evidence="2" type="ORF">M569_04346</name>
</gene>
<feature type="compositionally biased region" description="Low complexity" evidence="1">
    <location>
        <begin position="73"/>
        <end position="82"/>
    </location>
</feature>
<evidence type="ECO:0000313" key="3">
    <source>
        <dbReference type="Proteomes" id="UP000015453"/>
    </source>
</evidence>
<feature type="region of interest" description="Disordered" evidence="1">
    <location>
        <begin position="67"/>
        <end position="91"/>
    </location>
</feature>
<dbReference type="Proteomes" id="UP000015453">
    <property type="component" value="Unassembled WGS sequence"/>
</dbReference>
<evidence type="ECO:0000256" key="1">
    <source>
        <dbReference type="SAM" id="MobiDB-lite"/>
    </source>
</evidence>
<organism evidence="2 3">
    <name type="scientific">Genlisea aurea</name>
    <dbReference type="NCBI Taxonomy" id="192259"/>
    <lineage>
        <taxon>Eukaryota</taxon>
        <taxon>Viridiplantae</taxon>
        <taxon>Streptophyta</taxon>
        <taxon>Embryophyta</taxon>
        <taxon>Tracheophyta</taxon>
        <taxon>Spermatophyta</taxon>
        <taxon>Magnoliopsida</taxon>
        <taxon>eudicotyledons</taxon>
        <taxon>Gunneridae</taxon>
        <taxon>Pentapetalae</taxon>
        <taxon>asterids</taxon>
        <taxon>lamiids</taxon>
        <taxon>Lamiales</taxon>
        <taxon>Lentibulariaceae</taxon>
        <taxon>Genlisea</taxon>
    </lineage>
</organism>
<dbReference type="PANTHER" id="PTHR36383:SF1">
    <property type="entry name" value="PROTEIN, PUTATIVE-RELATED"/>
    <property type="match status" value="1"/>
</dbReference>
<reference evidence="2 3" key="1">
    <citation type="journal article" date="2013" name="BMC Genomics">
        <title>The miniature genome of a carnivorous plant Genlisea aurea contains a low number of genes and short non-coding sequences.</title>
        <authorList>
            <person name="Leushkin E.V."/>
            <person name="Sutormin R.A."/>
            <person name="Nabieva E.R."/>
            <person name="Penin A.A."/>
            <person name="Kondrashov A.S."/>
            <person name="Logacheva M.D."/>
        </authorList>
    </citation>
    <scope>NUCLEOTIDE SEQUENCE [LARGE SCALE GENOMIC DNA]</scope>
</reference>
<dbReference type="AlphaFoldDB" id="S8CZC0"/>
<dbReference type="OrthoDB" id="198474at2759"/>
<feature type="non-terminal residue" evidence="2">
    <location>
        <position position="225"/>
    </location>
</feature>
<keyword evidence="3" id="KW-1185">Reference proteome</keyword>
<accession>S8CZC0</accession>
<dbReference type="EMBL" id="AUSU01001686">
    <property type="protein sequence ID" value="EPS70416.1"/>
    <property type="molecule type" value="Genomic_DNA"/>
</dbReference>